<evidence type="ECO:0000256" key="1">
    <source>
        <dbReference type="SAM" id="MobiDB-lite"/>
    </source>
</evidence>
<dbReference type="AlphaFoldDB" id="A0AAI9MFT1"/>
<dbReference type="EMBL" id="ABLFQU030000090">
    <property type="protein sequence ID" value="EMM0028529.1"/>
    <property type="molecule type" value="Genomic_DNA"/>
</dbReference>
<comment type="caution">
    <text evidence="2">The sequence shown here is derived from an EMBL/GenBank/DDBJ whole genome shotgun (WGS) entry which is preliminary data.</text>
</comment>
<sequence length="328" mass="37348">MISPAIDYFAANLPYRPYHSNELLYGLRIDKAAKAVLARYIQHNPPHAMYWLVFDVDRPVAAIDWNDLNAPTPNFTVKNPVNGHAHLFYGLKTAVRVAKDGSIKAIEFAAAVERGLRDKLKSDTGYAGLICKNPLHTYWQVVKWRGELYELAELADYVDLYAPTAANDEQVFDIDFSYGLGRNCWLFNLTRIWSYTAIRQGWPDFSQWKEAVIQRVEMYNVQLSVPLSHKECVCIGSSIAKWTHRRFTEAGFEQYVADTHTSEIQARRGRKNRSEVQAAKGRKGGIAKGNAYGDKREQARVLRVKGLSYQAIADAIQVSRRSVINWCK</sequence>
<reference evidence="2" key="1">
    <citation type="submission" date="2024-02" db="EMBL/GenBank/DDBJ databases">
        <authorList>
            <consortium name="Clinical and Environmental Microbiology Branch: Whole genome sequencing antimicrobial resistance pathogens in the healthcare setting"/>
        </authorList>
    </citation>
    <scope>NUCLEOTIDE SEQUENCE</scope>
    <source>
        <strain evidence="2">2023CK-00345</strain>
    </source>
</reference>
<organism evidence="2">
    <name type="scientific">Escherichia coli</name>
    <dbReference type="NCBI Taxonomy" id="562"/>
    <lineage>
        <taxon>Bacteria</taxon>
        <taxon>Pseudomonadati</taxon>
        <taxon>Pseudomonadota</taxon>
        <taxon>Gammaproteobacteria</taxon>
        <taxon>Enterobacterales</taxon>
        <taxon>Enterobacteriaceae</taxon>
        <taxon>Escherichia</taxon>
    </lineage>
</organism>
<dbReference type="Pfam" id="PF03090">
    <property type="entry name" value="Replicase"/>
    <property type="match status" value="1"/>
</dbReference>
<evidence type="ECO:0000313" key="2">
    <source>
        <dbReference type="EMBL" id="EMM0028529.1"/>
    </source>
</evidence>
<name>A0AAI9MFT1_ECOLX</name>
<proteinExistence type="predicted"/>
<gene>
    <name evidence="2" type="ORF">P6223_005218</name>
</gene>
<dbReference type="Gene3D" id="1.10.340.50">
    <property type="match status" value="1"/>
</dbReference>
<accession>A0AAI9MFT1</accession>
<feature type="region of interest" description="Disordered" evidence="1">
    <location>
        <begin position="264"/>
        <end position="290"/>
    </location>
</feature>
<protein>
    <submittedName>
        <fullName evidence="2">Replication initiation protein</fullName>
    </submittedName>
</protein>
<dbReference type="InterPro" id="IPR004322">
    <property type="entry name" value="Plasmid_replicase_bac"/>
</dbReference>